<proteinExistence type="inferred from homology"/>
<reference evidence="8 9" key="1">
    <citation type="submission" date="2019-08" db="EMBL/GenBank/DDBJ databases">
        <title>The genome of the soybean aphid Biotype 1, its phylome, world population structure and adaptation to the North American continent.</title>
        <authorList>
            <person name="Giordano R."/>
            <person name="Donthu R.K."/>
            <person name="Hernandez A.G."/>
            <person name="Wright C.L."/>
            <person name="Zimin A.V."/>
        </authorList>
    </citation>
    <scope>NUCLEOTIDE SEQUENCE [LARGE SCALE GENOMIC DNA]</scope>
    <source>
        <tissue evidence="8">Whole aphids</tissue>
    </source>
</reference>
<dbReference type="EMBL" id="VYZN01000001">
    <property type="protein sequence ID" value="KAE9545101.1"/>
    <property type="molecule type" value="Genomic_DNA"/>
</dbReference>
<feature type="compositionally biased region" description="Basic residues" evidence="6">
    <location>
        <begin position="491"/>
        <end position="502"/>
    </location>
</feature>
<dbReference type="GO" id="GO:0016192">
    <property type="term" value="P:vesicle-mediated transport"/>
    <property type="evidence" value="ECO:0007669"/>
    <property type="project" value="UniProtKB-KW"/>
</dbReference>
<feature type="compositionally biased region" description="Polar residues" evidence="6">
    <location>
        <begin position="376"/>
        <end position="385"/>
    </location>
</feature>
<organism evidence="8 9">
    <name type="scientific">Aphis glycines</name>
    <name type="common">Soybean aphid</name>
    <dbReference type="NCBI Taxonomy" id="307491"/>
    <lineage>
        <taxon>Eukaryota</taxon>
        <taxon>Metazoa</taxon>
        <taxon>Ecdysozoa</taxon>
        <taxon>Arthropoda</taxon>
        <taxon>Hexapoda</taxon>
        <taxon>Insecta</taxon>
        <taxon>Pterygota</taxon>
        <taxon>Neoptera</taxon>
        <taxon>Paraneoptera</taxon>
        <taxon>Hemiptera</taxon>
        <taxon>Sternorrhyncha</taxon>
        <taxon>Aphidomorpha</taxon>
        <taxon>Aphidoidea</taxon>
        <taxon>Aphididae</taxon>
        <taxon>Aphidini</taxon>
        <taxon>Aphis</taxon>
        <taxon>Aphis</taxon>
    </lineage>
</organism>
<keyword evidence="4" id="KW-0256">Endoplasmic reticulum</keyword>
<protein>
    <recommendedName>
        <fullName evidence="7">Sec16 Sec23-binding domain-containing protein</fullName>
    </recommendedName>
</protein>
<feature type="region of interest" description="Disordered" evidence="6">
    <location>
        <begin position="1314"/>
        <end position="1339"/>
    </location>
</feature>
<feature type="compositionally biased region" description="Basic residues" evidence="6">
    <location>
        <begin position="510"/>
        <end position="519"/>
    </location>
</feature>
<feature type="region of interest" description="Disordered" evidence="6">
    <location>
        <begin position="1416"/>
        <end position="1443"/>
    </location>
</feature>
<sequence>MSNNNFWGNLDSYSNLQQQPAESSQLNDEWSCSTDDWNYIDQSTTNKNTNQQKFNSTLNSDLTLNSYSVPDAHHVTNNSLVNSNRSTYNYKNGIENEHTSPIVNNIKWFDKPESQFEQITNVQHTYVNQYIDNKKSDNIIETEDNFWADVENREILPPESFQNESLQVAMNNLQISNEVIHSNVYDNNVTHKDTEITKTNSTETDDDRPPVGLHRLVTGQTKSFEDYSNPEPCGPQPFGVRTVLGQLSDDDIPVQRHVTGSQIGARPIDNNSNFQSIDNNSVTLKRLPSLEQFQNQFEGHSRQVLHRDVEDFVNQPNDSQKLDDSARNISDIDNYTPSRNESQLELKEPTTVIKKNRPKTLDREVFERTGPDGYMNETSPYLRSTTQNQIKPIVDSQQDNSLKLTTSTQSENNEKFQDHDRNEKRVDKKHSPPPPGFRRMVEGNIGEDSVQKLNKMPKINQKNDERQRRHSIDSDSSVPLTNTVSEEGLKSIRRGPQQKKYNKNVEHYHNRDRRHYRHRRESEEDYFYEEEEDNASLSPEVDPEYRSHRSRNHPPKRYRQRMPNENYDHSDTEYQSEYDEYERRRRYRSPESDRYRRHPRSYRDRRYQDEMSGQYYRREDVGYRNRPSSRTDSDYHRRYSPVPFQDYSAHIEMLDPLERRSFLLKFRENNPKAYTEWYTNYKAKVEMQKLISRTKNGSECSTPVSTTSHDVGSLNHMARLEKENHRTTPPRYQKYHVNAKMHMGFGKLFVLDSSNASIDVFKAMPGLDDIDTAELFRFPTPFVLGKTHKNAVAQYLNKLADEASNNSERLLYELICMITKRNGIVDGTDISELLMENVAKFPVDCTLFDNMSLKDSKGISAKPLNNFRELLLQGNKSEALEFAVLNQDWGFAFILALYMDSKTLNYVRSKYFQTIPQNDTLQTFFQLSSGNIPSCTTCCTDNSWGDWREHLAMILSNQQVNINNARNATIQLGDTLNAKGDVFGAHFCYLAIQIPLESIGLSSKFTLLGTSTDQVFNTMVTNRAILLTSAYEFSMRLNLSHFHISSLLPYKYLLAIRLAEYGECENALHHLEAIATQLISSPELANFGFIANVVELGTDLHYMQASNNNLSGSIEALDWLEELKRILISTQNNYNHVEHISPIQQIDNYQSHQIEHSVVSNEQPTVPDKSIDYSTNYQAPLIQAPPIQAPSVQVPSIQAPSIQAPSFQVPPVQAPLQTIQQPHPSQVNPYWQPNVVSQSTELPPPSQNEYSQYFDPNSMTTTGEIPSHNNPNEMTSEISTIAPDLTLMAEPEKTISTEPKFGFFDRQMAELEPKVSSTVEKKSQKKNYADDKRQQKEKNSWLGGLAKLWKPSNNTDTIGENFGAEEPVQQAAPPLDSELQFNPVANSSPANQNHNQFKIQRKRGVKDMYVNVMSNSKPSENILSPDPIFQTNQTPTTIYNPAQ</sequence>
<feature type="compositionally biased region" description="Acidic residues" evidence="6">
    <location>
        <begin position="523"/>
        <end position="534"/>
    </location>
</feature>
<evidence type="ECO:0000313" key="9">
    <source>
        <dbReference type="Proteomes" id="UP000475862"/>
    </source>
</evidence>
<feature type="compositionally biased region" description="Polar residues" evidence="6">
    <location>
        <begin position="327"/>
        <end position="341"/>
    </location>
</feature>
<dbReference type="GO" id="GO:0012507">
    <property type="term" value="C:ER to Golgi transport vesicle membrane"/>
    <property type="evidence" value="ECO:0007669"/>
    <property type="project" value="TreeGrafter"/>
</dbReference>
<dbReference type="Gene3D" id="1.25.40.1030">
    <property type="match status" value="1"/>
</dbReference>
<keyword evidence="5" id="KW-0931">ER-Golgi transport</keyword>
<feature type="region of interest" description="Disordered" evidence="6">
    <location>
        <begin position="406"/>
        <end position="637"/>
    </location>
</feature>
<feature type="region of interest" description="Disordered" evidence="6">
    <location>
        <begin position="314"/>
        <end position="385"/>
    </location>
</feature>
<dbReference type="OrthoDB" id="8918678at2759"/>
<evidence type="ECO:0000256" key="2">
    <source>
        <dbReference type="ARBA" id="ARBA00005927"/>
    </source>
</evidence>
<comment type="similarity">
    <text evidence="2">Belongs to the SEC16 family.</text>
</comment>
<evidence type="ECO:0000256" key="1">
    <source>
        <dbReference type="ARBA" id="ARBA00004240"/>
    </source>
</evidence>
<keyword evidence="3" id="KW-0813">Transport</keyword>
<accession>A0A6G0U7K3</accession>
<gene>
    <name evidence="8" type="ORF">AGLY_000644</name>
</gene>
<comment type="subcellular location">
    <subcellularLocation>
        <location evidence="1">Endoplasmic reticulum</location>
    </subcellularLocation>
</comment>
<evidence type="ECO:0000313" key="8">
    <source>
        <dbReference type="EMBL" id="KAE9545101.1"/>
    </source>
</evidence>
<feature type="compositionally biased region" description="Basic and acidic residues" evidence="6">
    <location>
        <begin position="616"/>
        <end position="637"/>
    </location>
</feature>
<feature type="compositionally biased region" description="Basic and acidic residues" evidence="6">
    <location>
        <begin position="359"/>
        <end position="370"/>
    </location>
</feature>
<evidence type="ECO:0000259" key="7">
    <source>
        <dbReference type="Pfam" id="PF12931"/>
    </source>
</evidence>
<feature type="compositionally biased region" description="Polar residues" evidence="6">
    <location>
        <begin position="1429"/>
        <end position="1443"/>
    </location>
</feature>
<feature type="compositionally biased region" description="Basic and acidic residues" evidence="6">
    <location>
        <begin position="461"/>
        <end position="473"/>
    </location>
</feature>
<name>A0A6G0U7K3_APHGL</name>
<dbReference type="GO" id="GO:0070973">
    <property type="term" value="P:protein localization to endoplasmic reticulum exit site"/>
    <property type="evidence" value="ECO:0007669"/>
    <property type="project" value="TreeGrafter"/>
</dbReference>
<feature type="compositionally biased region" description="Basic residues" evidence="6">
    <location>
        <begin position="548"/>
        <end position="560"/>
    </location>
</feature>
<feature type="compositionally biased region" description="Polar residues" evidence="6">
    <location>
        <begin position="474"/>
        <end position="485"/>
    </location>
</feature>
<feature type="compositionally biased region" description="Basic and acidic residues" evidence="6">
    <location>
        <begin position="412"/>
        <end position="430"/>
    </location>
</feature>
<dbReference type="PANTHER" id="PTHR13402">
    <property type="entry name" value="RGPR-RELATED"/>
    <property type="match status" value="1"/>
</dbReference>
<dbReference type="InterPro" id="IPR024298">
    <property type="entry name" value="Sec16_Sec23-bd"/>
</dbReference>
<keyword evidence="9" id="KW-1185">Reference proteome</keyword>
<feature type="domain" description="Sec16 Sec23-binding" evidence="7">
    <location>
        <begin position="868"/>
        <end position="1104"/>
    </location>
</feature>
<dbReference type="GO" id="GO:0070971">
    <property type="term" value="C:endoplasmic reticulum exit site"/>
    <property type="evidence" value="ECO:0007669"/>
    <property type="project" value="TreeGrafter"/>
</dbReference>
<dbReference type="Proteomes" id="UP000475862">
    <property type="component" value="Unassembled WGS sequence"/>
</dbReference>
<dbReference type="PANTHER" id="PTHR13402:SF6">
    <property type="entry name" value="SECRETORY 16, ISOFORM I"/>
    <property type="match status" value="1"/>
</dbReference>
<evidence type="ECO:0000256" key="4">
    <source>
        <dbReference type="ARBA" id="ARBA00022824"/>
    </source>
</evidence>
<dbReference type="CDD" id="cd09233">
    <property type="entry name" value="ACE1-Sec16-like"/>
    <property type="match status" value="1"/>
</dbReference>
<dbReference type="GO" id="GO:0007030">
    <property type="term" value="P:Golgi organization"/>
    <property type="evidence" value="ECO:0007669"/>
    <property type="project" value="TreeGrafter"/>
</dbReference>
<comment type="caution">
    <text evidence="8">The sequence shown here is derived from an EMBL/GenBank/DDBJ whole genome shotgun (WGS) entry which is preliminary data.</text>
</comment>
<evidence type="ECO:0000256" key="5">
    <source>
        <dbReference type="ARBA" id="ARBA00022892"/>
    </source>
</evidence>
<evidence type="ECO:0000256" key="6">
    <source>
        <dbReference type="SAM" id="MobiDB-lite"/>
    </source>
</evidence>
<evidence type="ECO:0000256" key="3">
    <source>
        <dbReference type="ARBA" id="ARBA00022448"/>
    </source>
</evidence>
<dbReference type="Pfam" id="PF12931">
    <property type="entry name" value="TPR_Sec16"/>
    <property type="match status" value="1"/>
</dbReference>